<accession>A0A0M3JG10</accession>
<evidence type="ECO:0000256" key="1">
    <source>
        <dbReference type="ARBA" id="ARBA00022801"/>
    </source>
</evidence>
<dbReference type="InterPro" id="IPR052431">
    <property type="entry name" value="SKI2_subfamily_helicases"/>
</dbReference>
<proteinExistence type="predicted"/>
<dbReference type="WBParaSite" id="ASIM_0000656401-mRNA-1">
    <property type="protein sequence ID" value="ASIM_0000656401-mRNA-1"/>
    <property type="gene ID" value="ASIM_0000656401"/>
</dbReference>
<dbReference type="PANTHER" id="PTHR44533:SF4">
    <property type="entry name" value="DEAD_H RNA HELICASE, PUTATIVE-RELATED"/>
    <property type="match status" value="1"/>
</dbReference>
<keyword evidence="2" id="KW-0547">Nucleotide-binding</keyword>
<name>A0A0M3JG10_ANISI</name>
<dbReference type="GO" id="GO:0005737">
    <property type="term" value="C:cytoplasm"/>
    <property type="evidence" value="ECO:0007669"/>
    <property type="project" value="TreeGrafter"/>
</dbReference>
<feature type="chain" id="PRO_5005657723" evidence="3">
    <location>
        <begin position="20"/>
        <end position="132"/>
    </location>
</feature>
<organism evidence="4">
    <name type="scientific">Anisakis simplex</name>
    <name type="common">Herring worm</name>
    <dbReference type="NCBI Taxonomy" id="6269"/>
    <lineage>
        <taxon>Eukaryota</taxon>
        <taxon>Metazoa</taxon>
        <taxon>Ecdysozoa</taxon>
        <taxon>Nematoda</taxon>
        <taxon>Chromadorea</taxon>
        <taxon>Rhabditida</taxon>
        <taxon>Spirurina</taxon>
        <taxon>Ascaridomorpha</taxon>
        <taxon>Ascaridoidea</taxon>
        <taxon>Anisakidae</taxon>
        <taxon>Anisakis</taxon>
        <taxon>Anisakis simplex complex</taxon>
    </lineage>
</organism>
<dbReference type="GO" id="GO:0016787">
    <property type="term" value="F:hydrolase activity"/>
    <property type="evidence" value="ECO:0007669"/>
    <property type="project" value="UniProtKB-KW"/>
</dbReference>
<keyword evidence="1" id="KW-0378">Hydrolase</keyword>
<feature type="signal peptide" evidence="3">
    <location>
        <begin position="1"/>
        <end position="19"/>
    </location>
</feature>
<dbReference type="AlphaFoldDB" id="A0A0M3JG10"/>
<keyword evidence="2" id="KW-0067">ATP-binding</keyword>
<evidence type="ECO:0000256" key="3">
    <source>
        <dbReference type="SAM" id="SignalP"/>
    </source>
</evidence>
<sequence>LLLLIRCPSLALSATIGNAEVLHEWLKCAEQSKALKGQTIRKVELIRYGERYSELELCMQRIDEDDFDETLKENGHENGSKSVLQHFMPYGVYKPVKLSMFGIPDDQQLTARQIFDLYNALAEVDEKVKYVV</sequence>
<dbReference type="GO" id="GO:0004386">
    <property type="term" value="F:helicase activity"/>
    <property type="evidence" value="ECO:0007669"/>
    <property type="project" value="UniProtKB-KW"/>
</dbReference>
<protein>
    <submittedName>
        <fullName evidence="4">Uncharacterized helicase (inferred by orthology to a C. elegans protein)</fullName>
    </submittedName>
</protein>
<dbReference type="PANTHER" id="PTHR44533">
    <property type="entry name" value="DEAD/H RNA HELICASE, PUTATIVE-RELATED"/>
    <property type="match status" value="1"/>
</dbReference>
<evidence type="ECO:0000256" key="2">
    <source>
        <dbReference type="ARBA" id="ARBA00022806"/>
    </source>
</evidence>
<keyword evidence="2" id="KW-0347">Helicase</keyword>
<reference evidence="4" key="1">
    <citation type="submission" date="2017-02" db="UniProtKB">
        <authorList>
            <consortium name="WormBaseParasite"/>
        </authorList>
    </citation>
    <scope>IDENTIFICATION</scope>
</reference>
<evidence type="ECO:0000313" key="4">
    <source>
        <dbReference type="WBParaSite" id="ASIM_0000656401-mRNA-1"/>
    </source>
</evidence>
<keyword evidence="3" id="KW-0732">Signal</keyword>